<proteinExistence type="predicted"/>
<dbReference type="AlphaFoldDB" id="A0A381Y0K2"/>
<accession>A0A381Y0K2</accession>
<dbReference type="GO" id="GO:0005737">
    <property type="term" value="C:cytoplasm"/>
    <property type="evidence" value="ECO:0007669"/>
    <property type="project" value="TreeGrafter"/>
</dbReference>
<evidence type="ECO:0008006" key="3">
    <source>
        <dbReference type="Google" id="ProtNLM"/>
    </source>
</evidence>
<dbReference type="InterPro" id="IPR029055">
    <property type="entry name" value="Ntn_hydrolases_N"/>
</dbReference>
<dbReference type="CDD" id="cd04703">
    <property type="entry name" value="Asparaginase_2_like_1"/>
    <property type="match status" value="1"/>
</dbReference>
<dbReference type="InterPro" id="IPR000246">
    <property type="entry name" value="Peptidase_T2"/>
</dbReference>
<feature type="region of interest" description="Disordered" evidence="1">
    <location>
        <begin position="1"/>
        <end position="22"/>
    </location>
</feature>
<name>A0A381Y0K2_9ZZZZ</name>
<organism evidence="2">
    <name type="scientific">marine metagenome</name>
    <dbReference type="NCBI Taxonomy" id="408172"/>
    <lineage>
        <taxon>unclassified sequences</taxon>
        <taxon>metagenomes</taxon>
        <taxon>ecological metagenomes</taxon>
    </lineage>
</organism>
<dbReference type="SUPFAM" id="SSF56235">
    <property type="entry name" value="N-terminal nucleophile aminohydrolases (Ntn hydrolases)"/>
    <property type="match status" value="1"/>
</dbReference>
<dbReference type="Pfam" id="PF01112">
    <property type="entry name" value="Asparaginase_2"/>
    <property type="match status" value="2"/>
</dbReference>
<dbReference type="PANTHER" id="PTHR10188:SF6">
    <property type="entry name" value="N(4)-(BETA-N-ACETYLGLUCOSAMINYL)-L-ASPARAGINASE"/>
    <property type="match status" value="1"/>
</dbReference>
<gene>
    <name evidence="2" type="ORF">METZ01_LOCUS122831</name>
</gene>
<evidence type="ECO:0000313" key="2">
    <source>
        <dbReference type="EMBL" id="SVA69977.1"/>
    </source>
</evidence>
<dbReference type="PANTHER" id="PTHR10188">
    <property type="entry name" value="L-ASPARAGINASE"/>
    <property type="match status" value="1"/>
</dbReference>
<evidence type="ECO:0000256" key="1">
    <source>
        <dbReference type="SAM" id="MobiDB-lite"/>
    </source>
</evidence>
<reference evidence="2" key="1">
    <citation type="submission" date="2018-05" db="EMBL/GenBank/DDBJ databases">
        <authorList>
            <person name="Lanie J.A."/>
            <person name="Ng W.-L."/>
            <person name="Kazmierczak K.M."/>
            <person name="Andrzejewski T.M."/>
            <person name="Davidsen T.M."/>
            <person name="Wayne K.J."/>
            <person name="Tettelin H."/>
            <person name="Glass J.I."/>
            <person name="Rusch D."/>
            <person name="Podicherti R."/>
            <person name="Tsui H.-C.T."/>
            <person name="Winkler M.E."/>
        </authorList>
    </citation>
    <scope>NUCLEOTIDE SEQUENCE</scope>
</reference>
<dbReference type="Gene3D" id="3.60.20.30">
    <property type="entry name" value="(Glycosyl)asparaginase"/>
    <property type="match status" value="1"/>
</dbReference>
<protein>
    <recommendedName>
        <fullName evidence="3">Asparaginase</fullName>
    </recommendedName>
</protein>
<dbReference type="EMBL" id="UINC01016890">
    <property type="protein sequence ID" value="SVA69977.1"/>
    <property type="molecule type" value="Genomic_DNA"/>
</dbReference>
<sequence length="266" mass="27333">MGTKKLSVVAHGGAGSESNHSDGTKKAVEICYKAVQEDTSLIHSVSLAVAVLEDDGRYNAGSGSHARENGKVEHDAAIMDSEGRFGAVAAMEGFKNPIQAAKAVSDTKYRILAGDGAAKFARDLNLEPTQLHNIPGGGKDFSTSPTTDTVGCVAFNGTSFVAALSTGGMAGAHPGRVGDVPIIGSGLYAGSDGAVAATGDGEAIMMKITAYRTYELIQRGASPQAIVDEVIGWFSSTDAFGLILVTRKGSAGGSNRSMAWSSRECD</sequence>
<dbReference type="GO" id="GO:0016811">
    <property type="term" value="F:hydrolase activity, acting on carbon-nitrogen (but not peptide) bonds, in linear amides"/>
    <property type="evidence" value="ECO:0007669"/>
    <property type="project" value="UniProtKB-ARBA"/>
</dbReference>